<dbReference type="CDD" id="cd13179">
    <property type="entry name" value="RanBD_RanBP1"/>
    <property type="match status" value="1"/>
</dbReference>
<feature type="region of interest" description="Disordered" evidence="1">
    <location>
        <begin position="180"/>
        <end position="244"/>
    </location>
</feature>
<dbReference type="SMART" id="SM00160">
    <property type="entry name" value="RanBD"/>
    <property type="match status" value="1"/>
</dbReference>
<dbReference type="InterPro" id="IPR045255">
    <property type="entry name" value="RanBP1-like"/>
</dbReference>
<feature type="compositionally biased region" description="Basic and acidic residues" evidence="1">
    <location>
        <begin position="203"/>
        <end position="238"/>
    </location>
</feature>
<dbReference type="PANTHER" id="PTHR23138:SF94">
    <property type="entry name" value="RAN BINDING PROTEIN 1"/>
    <property type="match status" value="1"/>
</dbReference>
<dbReference type="FunFam" id="2.30.29.30:FF:000136">
    <property type="entry name" value="Ran-specific GTPase-activating protein-like"/>
    <property type="match status" value="1"/>
</dbReference>
<dbReference type="GO" id="GO:0005643">
    <property type="term" value="C:nuclear pore"/>
    <property type="evidence" value="ECO:0007669"/>
    <property type="project" value="TreeGrafter"/>
</dbReference>
<dbReference type="SUPFAM" id="SSF50729">
    <property type="entry name" value="PH domain-like"/>
    <property type="match status" value="1"/>
</dbReference>
<dbReference type="GO" id="GO:0005737">
    <property type="term" value="C:cytoplasm"/>
    <property type="evidence" value="ECO:0007669"/>
    <property type="project" value="TreeGrafter"/>
</dbReference>
<evidence type="ECO:0000313" key="3">
    <source>
        <dbReference type="Proteomes" id="UP000515158"/>
    </source>
</evidence>
<dbReference type="Pfam" id="PF00638">
    <property type="entry name" value="Ran_BP1"/>
    <property type="match status" value="1"/>
</dbReference>
<dbReference type="Proteomes" id="UP000515158">
    <property type="component" value="Unplaced"/>
</dbReference>
<dbReference type="KEGG" id="tpal:117639570"/>
<dbReference type="Gene3D" id="2.30.29.30">
    <property type="entry name" value="Pleckstrin-homology domain (PH domain)/Phosphotyrosine-binding domain (PTB)"/>
    <property type="match status" value="1"/>
</dbReference>
<sequence length="244" mass="27745">MTEGETATVTNGTGDGSGEGDNANLNNSAASEHDPHFEPIITLPEVEIATLEEDEEEMIKLRAKLFRFDSSETPSEWKDRGVGWVKLLRHRTRNTVRVVMRRDKTLKICANHYVTPWMTLTPSCGSERAWVWSCKADYADETPRAELLAIRFQNAEIAQRWKDKFEEAKEIVKKYLGEEELGTEEDSEVDTTNEEDTSISPSKEAEKDESKEEAKTTEVTEQMEKLNVVEKEEPEKSVSEPSNE</sequence>
<evidence type="ECO:0000256" key="1">
    <source>
        <dbReference type="SAM" id="MobiDB-lite"/>
    </source>
</evidence>
<feature type="compositionally biased region" description="Acidic residues" evidence="1">
    <location>
        <begin position="180"/>
        <end position="197"/>
    </location>
</feature>
<feature type="compositionally biased region" description="Polar residues" evidence="1">
    <location>
        <begin position="1"/>
        <end position="12"/>
    </location>
</feature>
<gene>
    <name evidence="4" type="primary">LOC117639570</name>
</gene>
<dbReference type="InParanoid" id="A0A6P8Y4B9"/>
<reference evidence="4" key="1">
    <citation type="submission" date="2025-08" db="UniProtKB">
        <authorList>
            <consortium name="RefSeq"/>
        </authorList>
    </citation>
    <scope>IDENTIFICATION</scope>
    <source>
        <tissue evidence="4">Total insect</tissue>
    </source>
</reference>
<dbReference type="RefSeq" id="XP_034231265.1">
    <property type="nucleotide sequence ID" value="XM_034375374.1"/>
</dbReference>
<organism evidence="4">
    <name type="scientific">Thrips palmi</name>
    <name type="common">Melon thrips</name>
    <dbReference type="NCBI Taxonomy" id="161013"/>
    <lineage>
        <taxon>Eukaryota</taxon>
        <taxon>Metazoa</taxon>
        <taxon>Ecdysozoa</taxon>
        <taxon>Arthropoda</taxon>
        <taxon>Hexapoda</taxon>
        <taxon>Insecta</taxon>
        <taxon>Pterygota</taxon>
        <taxon>Neoptera</taxon>
        <taxon>Paraneoptera</taxon>
        <taxon>Thysanoptera</taxon>
        <taxon>Terebrantia</taxon>
        <taxon>Thripoidea</taxon>
        <taxon>Thripidae</taxon>
        <taxon>Thrips</taxon>
    </lineage>
</organism>
<dbReference type="GeneID" id="117639570"/>
<feature type="domain" description="RanBD1" evidence="2">
    <location>
        <begin position="36"/>
        <end position="174"/>
    </location>
</feature>
<evidence type="ECO:0000313" key="4">
    <source>
        <dbReference type="RefSeq" id="XP_034231265.1"/>
    </source>
</evidence>
<proteinExistence type="predicted"/>
<dbReference type="AlphaFoldDB" id="A0A6P8Y4B9"/>
<dbReference type="OrthoDB" id="2357150at2759"/>
<dbReference type="GO" id="GO:0006913">
    <property type="term" value="P:nucleocytoplasmic transport"/>
    <property type="evidence" value="ECO:0007669"/>
    <property type="project" value="InterPro"/>
</dbReference>
<protein>
    <submittedName>
        <fullName evidence="4">Ran-specific GTPase-activating protein-like</fullName>
    </submittedName>
</protein>
<dbReference type="InterPro" id="IPR000156">
    <property type="entry name" value="Ran_bind_dom"/>
</dbReference>
<dbReference type="GO" id="GO:0005096">
    <property type="term" value="F:GTPase activator activity"/>
    <property type="evidence" value="ECO:0007669"/>
    <property type="project" value="TreeGrafter"/>
</dbReference>
<dbReference type="InterPro" id="IPR045256">
    <property type="entry name" value="RanBP1_RanBD"/>
</dbReference>
<accession>A0A6P8Y4B9</accession>
<keyword evidence="3" id="KW-1185">Reference proteome</keyword>
<name>A0A6P8Y4B9_THRPL</name>
<evidence type="ECO:0000259" key="2">
    <source>
        <dbReference type="PROSITE" id="PS50196"/>
    </source>
</evidence>
<dbReference type="PROSITE" id="PS50196">
    <property type="entry name" value="RANBD1"/>
    <property type="match status" value="1"/>
</dbReference>
<dbReference type="PANTHER" id="PTHR23138">
    <property type="entry name" value="RAN BINDING PROTEIN"/>
    <property type="match status" value="1"/>
</dbReference>
<feature type="region of interest" description="Disordered" evidence="1">
    <location>
        <begin position="1"/>
        <end position="38"/>
    </location>
</feature>
<dbReference type="InterPro" id="IPR011993">
    <property type="entry name" value="PH-like_dom_sf"/>
</dbReference>